<gene>
    <name evidence="1" type="ORF">Z520_11741</name>
</gene>
<protein>
    <submittedName>
        <fullName evidence="1">Uncharacterized protein</fullName>
    </submittedName>
</protein>
<organism evidence="1 2">
    <name type="scientific">Fonsecaea multimorphosa CBS 102226</name>
    <dbReference type="NCBI Taxonomy" id="1442371"/>
    <lineage>
        <taxon>Eukaryota</taxon>
        <taxon>Fungi</taxon>
        <taxon>Dikarya</taxon>
        <taxon>Ascomycota</taxon>
        <taxon>Pezizomycotina</taxon>
        <taxon>Eurotiomycetes</taxon>
        <taxon>Chaetothyriomycetidae</taxon>
        <taxon>Chaetothyriales</taxon>
        <taxon>Herpotrichiellaceae</taxon>
        <taxon>Fonsecaea</taxon>
    </lineage>
</organism>
<name>A0A0D2GSW1_9EURO</name>
<dbReference type="AlphaFoldDB" id="A0A0D2GSW1"/>
<dbReference type="VEuPathDB" id="FungiDB:Z520_11741"/>
<sequence length="190" mass="20784">MATPDMLEPFLDFTEKSDGPPDVRFVQAWWPSYMAIDIKDLTAGEREILVHGGRADKMLSIVKRSPSFLDYGQRGLAVLIFGVTSWSTRQLSHPTGDNQRVLWEALPTCYSGPVTICAKDGHIAEGGEIISGTLMDWSVQEDGSGKCKLMEYPKPFTFQVEDLIAGTLVKLQNINLAPGSLPQEPAVASG</sequence>
<evidence type="ECO:0000313" key="2">
    <source>
        <dbReference type="Proteomes" id="UP000053411"/>
    </source>
</evidence>
<evidence type="ECO:0000313" key="1">
    <source>
        <dbReference type="EMBL" id="KIX92565.1"/>
    </source>
</evidence>
<dbReference type="GeneID" id="27717487"/>
<keyword evidence="2" id="KW-1185">Reference proteome</keyword>
<dbReference type="RefSeq" id="XP_016626688.1">
    <property type="nucleotide sequence ID" value="XM_016782229.1"/>
</dbReference>
<dbReference type="Proteomes" id="UP000053411">
    <property type="component" value="Unassembled WGS sequence"/>
</dbReference>
<dbReference type="EMBL" id="KN848103">
    <property type="protein sequence ID" value="KIX92565.1"/>
    <property type="molecule type" value="Genomic_DNA"/>
</dbReference>
<accession>A0A0D2GSW1</accession>
<proteinExistence type="predicted"/>
<reference evidence="1 2" key="1">
    <citation type="submission" date="2015-01" db="EMBL/GenBank/DDBJ databases">
        <title>The Genome Sequence of Fonsecaea multimorphosa CBS 102226.</title>
        <authorList>
            <consortium name="The Broad Institute Genomics Platform"/>
            <person name="Cuomo C."/>
            <person name="de Hoog S."/>
            <person name="Gorbushina A."/>
            <person name="Stielow B."/>
            <person name="Teixiera M."/>
            <person name="Abouelleil A."/>
            <person name="Chapman S.B."/>
            <person name="Priest M."/>
            <person name="Young S.K."/>
            <person name="Wortman J."/>
            <person name="Nusbaum C."/>
            <person name="Birren B."/>
        </authorList>
    </citation>
    <scope>NUCLEOTIDE SEQUENCE [LARGE SCALE GENOMIC DNA]</scope>
    <source>
        <strain evidence="1 2">CBS 102226</strain>
    </source>
</reference>